<dbReference type="RefSeq" id="XP_012179560.1">
    <property type="nucleotide sequence ID" value="XM_012324170.1"/>
</dbReference>
<feature type="region of interest" description="Disordered" evidence="1">
    <location>
        <begin position="1"/>
        <end position="22"/>
    </location>
</feature>
<name>J4HUP8_9APHY</name>
<evidence type="ECO:0000313" key="2">
    <source>
        <dbReference type="EMBL" id="CCM00277.1"/>
    </source>
</evidence>
<protein>
    <submittedName>
        <fullName evidence="2">Uncharacterized protein</fullName>
    </submittedName>
</protein>
<dbReference type="Proteomes" id="UP000006352">
    <property type="component" value="Unassembled WGS sequence"/>
</dbReference>
<dbReference type="InParanoid" id="J4HUP8"/>
<keyword evidence="3" id="KW-1185">Reference proteome</keyword>
<accession>J4HUP8</accession>
<feature type="compositionally biased region" description="Polar residues" evidence="1">
    <location>
        <begin position="221"/>
        <end position="235"/>
    </location>
</feature>
<dbReference type="EMBL" id="HE796976">
    <property type="protein sequence ID" value="CCM00277.1"/>
    <property type="molecule type" value="Genomic_DNA"/>
</dbReference>
<proteinExistence type="predicted"/>
<dbReference type="AlphaFoldDB" id="J4HUP8"/>
<sequence length="529" mass="58402">MRGRRGLARPSPGSPEPPLHRLREPSQLIGKLPHSPSKSAAILILYTNISDIHHPSKRLRSPWIQFGLSTLSSIAMDPIIRPATFTVPLSPATAQHKFHSQTQPDKENRSDAQLTHLEAALKRSITIVFWYKSDCAPIRLHEEVSTFPLFQLSQCAQLVADLGISPSSYVDIYNPHACTWEQQMISAVCVVESEQRLLFRMRQSLLDGLGDAECPGLSEEVSMQTHHSVKQASSKNGRKRGAPASFDDRISAKKHARTDAFPQSQPWTEIGEYHAAGAQTFPLPSPTSVSGATAPEISCSTSGPQPYVPQNQFVNFTPPMPVAPSSPSPALPSGPLLKKWPNDYTVYELSMGFRQMDMLIAQQPSLTQRSAFERVFGCRYVKSTVCRHRGVWRRAEKELRETYEQMGTDERAVWTEFLKRIEGGTGRSDVNGKSKTRQAPLAGEMTVVMAPQMVQMGLVPSEGVVAREKAPVMGSLGTPPPDLDENTLQEIRREGSAYEESSVASSSADYQKAPPHPRDTALVMETALQ</sequence>
<reference evidence="2 3" key="1">
    <citation type="journal article" date="2012" name="Appl. Environ. Microbiol.">
        <title>Short-read sequencing for genomic analysis of the brown rot fungus Fibroporia radiculosa.</title>
        <authorList>
            <person name="Tang J.D."/>
            <person name="Perkins A.D."/>
            <person name="Sonstegard T.S."/>
            <person name="Schroeder S.G."/>
            <person name="Burgess S.C."/>
            <person name="Diehl S.V."/>
        </authorList>
    </citation>
    <scope>NUCLEOTIDE SEQUENCE [LARGE SCALE GENOMIC DNA]</scope>
    <source>
        <strain evidence="2 3">TFFH 294</strain>
    </source>
</reference>
<dbReference type="OrthoDB" id="128308at2759"/>
<feature type="compositionally biased region" description="Low complexity" evidence="1">
    <location>
        <begin position="498"/>
        <end position="508"/>
    </location>
</feature>
<evidence type="ECO:0000313" key="3">
    <source>
        <dbReference type="Proteomes" id="UP000006352"/>
    </source>
</evidence>
<feature type="region of interest" description="Disordered" evidence="1">
    <location>
        <begin position="220"/>
        <end position="245"/>
    </location>
</feature>
<evidence type="ECO:0000256" key="1">
    <source>
        <dbReference type="SAM" id="MobiDB-lite"/>
    </source>
</evidence>
<feature type="region of interest" description="Disordered" evidence="1">
    <location>
        <begin position="472"/>
        <end position="529"/>
    </location>
</feature>
<organism evidence="2 3">
    <name type="scientific">Fibroporia radiculosa</name>
    <dbReference type="NCBI Taxonomy" id="599839"/>
    <lineage>
        <taxon>Eukaryota</taxon>
        <taxon>Fungi</taxon>
        <taxon>Dikarya</taxon>
        <taxon>Basidiomycota</taxon>
        <taxon>Agaricomycotina</taxon>
        <taxon>Agaricomycetes</taxon>
        <taxon>Polyporales</taxon>
        <taxon>Fibroporiaceae</taxon>
        <taxon>Fibroporia</taxon>
    </lineage>
</organism>
<dbReference type="HOGENOM" id="CLU_026928_0_0_1"/>
<dbReference type="GeneID" id="24095188"/>
<gene>
    <name evidence="2" type="ORF">FIBRA_02307</name>
</gene>